<reference evidence="2" key="1">
    <citation type="submission" date="2018-11" db="EMBL/GenBank/DDBJ databases">
        <authorList>
            <consortium name="Pathogen Informatics"/>
        </authorList>
    </citation>
    <scope>NUCLEOTIDE SEQUENCE</scope>
</reference>
<feature type="compositionally biased region" description="Polar residues" evidence="1">
    <location>
        <begin position="1"/>
        <end position="12"/>
    </location>
</feature>
<evidence type="ECO:0000313" key="2">
    <source>
        <dbReference type="EMBL" id="VEL41210.1"/>
    </source>
</evidence>
<feature type="region of interest" description="Disordered" evidence="1">
    <location>
        <begin position="1"/>
        <end position="33"/>
    </location>
</feature>
<evidence type="ECO:0000313" key="3">
    <source>
        <dbReference type="Proteomes" id="UP000784294"/>
    </source>
</evidence>
<dbReference type="EMBL" id="CAAALY010268372">
    <property type="protein sequence ID" value="VEL41210.1"/>
    <property type="molecule type" value="Genomic_DNA"/>
</dbReference>
<name>A0A3S5BDB2_9PLAT</name>
<evidence type="ECO:0000256" key="1">
    <source>
        <dbReference type="SAM" id="MobiDB-lite"/>
    </source>
</evidence>
<organism evidence="2 3">
    <name type="scientific">Protopolystoma xenopodis</name>
    <dbReference type="NCBI Taxonomy" id="117903"/>
    <lineage>
        <taxon>Eukaryota</taxon>
        <taxon>Metazoa</taxon>
        <taxon>Spiralia</taxon>
        <taxon>Lophotrochozoa</taxon>
        <taxon>Platyhelminthes</taxon>
        <taxon>Monogenea</taxon>
        <taxon>Polyopisthocotylea</taxon>
        <taxon>Polystomatidea</taxon>
        <taxon>Polystomatidae</taxon>
        <taxon>Protopolystoma</taxon>
    </lineage>
</organism>
<keyword evidence="3" id="KW-1185">Reference proteome</keyword>
<protein>
    <submittedName>
        <fullName evidence="2">Uncharacterized protein</fullName>
    </submittedName>
</protein>
<comment type="caution">
    <text evidence="2">The sequence shown here is derived from an EMBL/GenBank/DDBJ whole genome shotgun (WGS) entry which is preliminary data.</text>
</comment>
<sequence>MIQSPSPSQPRSAGSFGDASNHPTKQGGFHDHILGRTLGQGGSLRLVIFSSCISNVISIILDAKDELEIKAS</sequence>
<dbReference type="AlphaFoldDB" id="A0A3S5BDB2"/>
<proteinExistence type="predicted"/>
<gene>
    <name evidence="2" type="ORF">PXEA_LOCUS34650</name>
</gene>
<dbReference type="Proteomes" id="UP000784294">
    <property type="component" value="Unassembled WGS sequence"/>
</dbReference>
<accession>A0A3S5BDB2</accession>